<reference evidence="1" key="1">
    <citation type="submission" date="2024-06" db="EMBL/GenBank/DDBJ databases">
        <title>Methylostella associata gen. nov., sp. nov., a novel Ancalomicrobiaceae-affiliated facultatively methylotrophic bacteria that feed on methanotrophs of the genus Methylococcus.</title>
        <authorList>
            <person name="Saltykova V."/>
            <person name="Danilova O.V."/>
            <person name="Oshkin I.Y."/>
            <person name="Belova S.E."/>
            <person name="Pimenov N.V."/>
            <person name="Dedysh S.N."/>
        </authorList>
    </citation>
    <scope>NUCLEOTIDE SEQUENCE</scope>
    <source>
        <strain evidence="1">S20</strain>
    </source>
</reference>
<dbReference type="Pfam" id="PF06187">
    <property type="entry name" value="DUF993"/>
    <property type="match status" value="1"/>
</dbReference>
<dbReference type="InterPro" id="IPR009334">
    <property type="entry name" value="DUF993"/>
</dbReference>
<dbReference type="InterPro" id="IPR013785">
    <property type="entry name" value="Aldolase_TIM"/>
</dbReference>
<name>A0AAU7XA06_9HYPH</name>
<proteinExistence type="predicted"/>
<dbReference type="SUPFAM" id="SSF51569">
    <property type="entry name" value="Aldolase"/>
    <property type="match status" value="1"/>
</dbReference>
<evidence type="ECO:0000313" key="1">
    <source>
        <dbReference type="EMBL" id="XBY44573.1"/>
    </source>
</evidence>
<dbReference type="KEGG" id="mflg:ABS361_21635"/>
<protein>
    <submittedName>
        <fullName evidence="1">Dihydrodipicolinate synthase family protein</fullName>
    </submittedName>
</protein>
<dbReference type="RefSeq" id="WP_407049665.1">
    <property type="nucleotide sequence ID" value="NZ_CP158568.1"/>
</dbReference>
<dbReference type="AlphaFoldDB" id="A0AAU7XA06"/>
<gene>
    <name evidence="1" type="ORF">ABS361_21635</name>
</gene>
<dbReference type="EMBL" id="CP158568">
    <property type="protein sequence ID" value="XBY44573.1"/>
    <property type="molecule type" value="Genomic_DNA"/>
</dbReference>
<organism evidence="1">
    <name type="scientific">Methyloraptor flagellatus</name>
    <dbReference type="NCBI Taxonomy" id="3162530"/>
    <lineage>
        <taxon>Bacteria</taxon>
        <taxon>Pseudomonadati</taxon>
        <taxon>Pseudomonadota</taxon>
        <taxon>Alphaproteobacteria</taxon>
        <taxon>Hyphomicrobiales</taxon>
        <taxon>Ancalomicrobiaceae</taxon>
        <taxon>Methyloraptor</taxon>
    </lineage>
</organism>
<accession>A0AAU7XA06</accession>
<dbReference type="Gene3D" id="3.20.20.70">
    <property type="entry name" value="Aldolase class I"/>
    <property type="match status" value="1"/>
</dbReference>
<sequence length="397" mass="42390">MSSQRLSSTILLPRADRSLVPFTVPDTVSLPPNDPALWPRVAYAAAHVVADPVGTATPWSSAAGVAAVDWDATLAYRRHLWSLGFKIAEAMDTSQRGMGLDCPTARELIGRSLAEARTIPGADLACGAGTDHLDPADARTVDDVIRAYEEQVGAVEGLGGRVILMASRALARVARGPDDYIRVYDRILSQTANKVVLHWLGAMFDPALAGYWGGADFKAALPTVLAIIEAHRGKVEGIKISLLDARYEIALRRRLPHGVLMFTGDDFNYPELIAGDEAGASHALLGIFDAIAPVAASALTALGRGDRAGFDRLLAPTVPLSRTIFEAPTQFYKAGVVFLAWLNGHQDHFAMIGGMQSARGIVHYAEVFRLAAEAGLLADPVRATSRMRGLLSIHGVA</sequence>